<feature type="transmembrane region" description="Helical" evidence="1">
    <location>
        <begin position="174"/>
        <end position="191"/>
    </location>
</feature>
<accession>A0A432V4G8</accession>
<feature type="transmembrane region" description="Helical" evidence="1">
    <location>
        <begin position="424"/>
        <end position="445"/>
    </location>
</feature>
<gene>
    <name evidence="2" type="ORF">EET67_14395</name>
</gene>
<feature type="transmembrane region" description="Helical" evidence="1">
    <location>
        <begin position="203"/>
        <end position="221"/>
    </location>
</feature>
<organism evidence="2 3">
    <name type="scientific">Borborobacter arsenicus</name>
    <dbReference type="NCBI Taxonomy" id="1851146"/>
    <lineage>
        <taxon>Bacteria</taxon>
        <taxon>Pseudomonadati</taxon>
        <taxon>Pseudomonadota</taxon>
        <taxon>Alphaproteobacteria</taxon>
        <taxon>Hyphomicrobiales</taxon>
        <taxon>Phyllobacteriaceae</taxon>
        <taxon>Borborobacter</taxon>
    </lineage>
</organism>
<dbReference type="RefSeq" id="WP_128627229.1">
    <property type="nucleotide sequence ID" value="NZ_RKST01000014.1"/>
</dbReference>
<reference evidence="2 3" key="1">
    <citation type="submission" date="2018-11" db="EMBL/GenBank/DDBJ databases">
        <title>Pseudaminobacter arsenicus sp. nov., an arsenic-resistant bacterium isolated from arsenic-rich aquifers.</title>
        <authorList>
            <person name="Mu Y."/>
        </authorList>
    </citation>
    <scope>NUCLEOTIDE SEQUENCE [LARGE SCALE GENOMIC DNA]</scope>
    <source>
        <strain evidence="2 3">CB3</strain>
    </source>
</reference>
<feature type="transmembrane region" description="Helical" evidence="1">
    <location>
        <begin position="457"/>
        <end position="475"/>
    </location>
</feature>
<evidence type="ECO:0000313" key="2">
    <source>
        <dbReference type="EMBL" id="RUM97056.1"/>
    </source>
</evidence>
<feature type="transmembrane region" description="Helical" evidence="1">
    <location>
        <begin position="348"/>
        <end position="369"/>
    </location>
</feature>
<feature type="transmembrane region" description="Helical" evidence="1">
    <location>
        <begin position="90"/>
        <end position="111"/>
    </location>
</feature>
<keyword evidence="1" id="KW-0812">Transmembrane</keyword>
<keyword evidence="3" id="KW-1185">Reference proteome</keyword>
<dbReference type="Proteomes" id="UP000281647">
    <property type="component" value="Unassembled WGS sequence"/>
</dbReference>
<feature type="transmembrane region" description="Helical" evidence="1">
    <location>
        <begin position="123"/>
        <end position="147"/>
    </location>
</feature>
<protein>
    <recommendedName>
        <fullName evidence="4">Fenitrothion hydrolase</fullName>
    </recommendedName>
</protein>
<feature type="transmembrane region" description="Helical" evidence="1">
    <location>
        <begin position="50"/>
        <end position="69"/>
    </location>
</feature>
<evidence type="ECO:0000256" key="1">
    <source>
        <dbReference type="SAM" id="Phobius"/>
    </source>
</evidence>
<keyword evidence="1" id="KW-1133">Transmembrane helix</keyword>
<dbReference type="OrthoDB" id="8168962at2"/>
<dbReference type="EMBL" id="RKST01000014">
    <property type="protein sequence ID" value="RUM97056.1"/>
    <property type="molecule type" value="Genomic_DNA"/>
</dbReference>
<comment type="caution">
    <text evidence="2">The sequence shown here is derived from an EMBL/GenBank/DDBJ whole genome shotgun (WGS) entry which is preliminary data.</text>
</comment>
<evidence type="ECO:0000313" key="3">
    <source>
        <dbReference type="Proteomes" id="UP000281647"/>
    </source>
</evidence>
<proteinExistence type="predicted"/>
<evidence type="ECO:0008006" key="4">
    <source>
        <dbReference type="Google" id="ProtNLM"/>
    </source>
</evidence>
<keyword evidence="1" id="KW-0472">Membrane</keyword>
<dbReference type="AlphaFoldDB" id="A0A432V4G8"/>
<feature type="transmembrane region" description="Helical" evidence="1">
    <location>
        <begin position="311"/>
        <end position="336"/>
    </location>
</feature>
<sequence length="480" mass="51858">MSGRTEGGASSSRLPIAALPAALLCALWTGPAFAHASERGHVLLLPTDYYIAGGAIAVAASFLVLAILPPKLLERLAAQRLALFSISKDLRVLASLCAFALFATLVAAGLFGSRDPLSNPLPLTIWTLLWVGMTLVQGVFGNLWSWINPWYGPWRLLAALFPAIKHRTMPERPGYWPAVLLFLAFAWFELIDPAPDDPARLASAAGLYWLASFVLMIAFGYNDWSRRSEFLSVFFGMISRFAVTEAAAGNRRVRLSLCWPGARLWHAKPLPVSGIAFLLLVLSSVSFDGLSKTFFWLGLIGINPLEFPGRSAVMAVNTLGLMLTFAALSCAYLAAVRLGERLAASGNSLADVAGLMVWSIAPIALVYHFSHYLTALLVDGQYALVALSDPFSLGWNLLGTAHFHVEAGIVAGHDSAWALWNAQAVAIIAGHALAVLIAHALAFRLHEDARRATMSQFPLTVLMIFYTVFGLWLLSTPTAG</sequence>
<name>A0A432V4G8_9HYPH</name>
<feature type="transmembrane region" description="Helical" evidence="1">
    <location>
        <begin position="270"/>
        <end position="291"/>
    </location>
</feature>